<evidence type="ECO:0000313" key="2">
    <source>
        <dbReference type="EMBL" id="KKN03771.1"/>
    </source>
</evidence>
<proteinExistence type="predicted"/>
<sequence>MPKPKRMKKAKSESKNAEKLTPPIPMSAVPHLFNEKMLQWQDAQFQALKSVYDKLDEILAVLKE</sequence>
<gene>
    <name evidence="2" type="ORF">LCGC14_1104340</name>
</gene>
<evidence type="ECO:0000256" key="1">
    <source>
        <dbReference type="SAM" id="MobiDB-lite"/>
    </source>
</evidence>
<dbReference type="AlphaFoldDB" id="A0A0F9PRT6"/>
<comment type="caution">
    <text evidence="2">The sequence shown here is derived from an EMBL/GenBank/DDBJ whole genome shotgun (WGS) entry which is preliminary data.</text>
</comment>
<accession>A0A0F9PRT6</accession>
<feature type="region of interest" description="Disordered" evidence="1">
    <location>
        <begin position="1"/>
        <end position="25"/>
    </location>
</feature>
<protein>
    <submittedName>
        <fullName evidence="2">Uncharacterized protein</fullName>
    </submittedName>
</protein>
<reference evidence="2" key="1">
    <citation type="journal article" date="2015" name="Nature">
        <title>Complex archaea that bridge the gap between prokaryotes and eukaryotes.</title>
        <authorList>
            <person name="Spang A."/>
            <person name="Saw J.H."/>
            <person name="Jorgensen S.L."/>
            <person name="Zaremba-Niedzwiedzka K."/>
            <person name="Martijn J."/>
            <person name="Lind A.E."/>
            <person name="van Eijk R."/>
            <person name="Schleper C."/>
            <person name="Guy L."/>
            <person name="Ettema T.J."/>
        </authorList>
    </citation>
    <scope>NUCLEOTIDE SEQUENCE</scope>
</reference>
<name>A0A0F9PRT6_9ZZZZ</name>
<organism evidence="2">
    <name type="scientific">marine sediment metagenome</name>
    <dbReference type="NCBI Taxonomy" id="412755"/>
    <lineage>
        <taxon>unclassified sequences</taxon>
        <taxon>metagenomes</taxon>
        <taxon>ecological metagenomes</taxon>
    </lineage>
</organism>
<dbReference type="EMBL" id="LAZR01004997">
    <property type="protein sequence ID" value="KKN03771.1"/>
    <property type="molecule type" value="Genomic_DNA"/>
</dbReference>